<evidence type="ECO:0000256" key="1">
    <source>
        <dbReference type="ARBA" id="ARBA00004370"/>
    </source>
</evidence>
<dbReference type="AlphaFoldDB" id="A0AAE9HFA1"/>
<evidence type="ECO:0000313" key="6">
    <source>
        <dbReference type="Proteomes" id="UP000830925"/>
    </source>
</evidence>
<dbReference type="Gene3D" id="3.40.710.10">
    <property type="entry name" value="DD-peptidase/beta-lactamase superfamily"/>
    <property type="match status" value="1"/>
</dbReference>
<dbReference type="InterPro" id="IPR012338">
    <property type="entry name" value="Beta-lactam/transpept-like"/>
</dbReference>
<gene>
    <name evidence="5" type="ORF">MXF72_09420</name>
</gene>
<feature type="domain" description="Beta-lactamase-related" evidence="4">
    <location>
        <begin position="62"/>
        <end position="370"/>
    </location>
</feature>
<proteinExistence type="predicted"/>
<accession>A0AAE9HFA1</accession>
<dbReference type="Pfam" id="PF00144">
    <property type="entry name" value="Beta-lactamase"/>
    <property type="match status" value="1"/>
</dbReference>
<comment type="subcellular location">
    <subcellularLocation>
        <location evidence="1">Membrane</location>
    </subcellularLocation>
</comment>
<feature type="signal peptide" evidence="3">
    <location>
        <begin position="1"/>
        <end position="27"/>
    </location>
</feature>
<dbReference type="SUPFAM" id="SSF56601">
    <property type="entry name" value="beta-lactamase/transpeptidase-like"/>
    <property type="match status" value="1"/>
</dbReference>
<dbReference type="EMBL" id="CP095873">
    <property type="protein sequence ID" value="UPL23276.1"/>
    <property type="molecule type" value="Genomic_DNA"/>
</dbReference>
<keyword evidence="3" id="KW-0732">Signal</keyword>
<name>A0AAE9HFA1_ALCFA</name>
<evidence type="ECO:0000313" key="5">
    <source>
        <dbReference type="EMBL" id="UPL23276.1"/>
    </source>
</evidence>
<dbReference type="InterPro" id="IPR001466">
    <property type="entry name" value="Beta-lactam-related"/>
</dbReference>
<dbReference type="PANTHER" id="PTHR46825:SF11">
    <property type="entry name" value="PENICILLIN-BINDING PROTEIN 4"/>
    <property type="match status" value="1"/>
</dbReference>
<dbReference type="InterPro" id="IPR050491">
    <property type="entry name" value="AmpC-like"/>
</dbReference>
<evidence type="ECO:0000256" key="2">
    <source>
        <dbReference type="ARBA" id="ARBA00023136"/>
    </source>
</evidence>
<feature type="chain" id="PRO_5042121353" evidence="3">
    <location>
        <begin position="28"/>
        <end position="691"/>
    </location>
</feature>
<dbReference type="Proteomes" id="UP000830925">
    <property type="component" value="Chromosome"/>
</dbReference>
<evidence type="ECO:0000256" key="3">
    <source>
        <dbReference type="SAM" id="SignalP"/>
    </source>
</evidence>
<sequence length="691" mass="75901">MLKIRLKKVSQTLLLAALCATAVPATADTPQAVSLLQSSRAIAELSRYTQEIARKVALRPNFTSLQYALIENDTIVLTGHAGKNDTPLNHETVYAIGSVSKLFAVVSVMKLAQEGRLDLDTPVYQYMPDFRMADPRYQQITARMLLNHSAGLRGDDIINDSLFMGDNNRKGYEQFLDTLAVQGLNADPGAFSVYCNSCFTLTEKLVEYVSGQSFTDYIQTSFNTPLGMTHTSTPMNGPGENYARLKWPGRDNGLPWIHYNVIASGGVNSTAEDMARFARLFMQDGPGILSMQSREVMQAPEYLRGLWPEDVDDNGNYGLGWDSVKLYPFNDLGIQGLAKGGDITAHHAILVVLPKLNMAAVVLSAGGNSGKNQLIAKKMLLKALELKGFDVSVLANKSFSVEADAPMPAELLRYAGVYGDSGALMQVNIQADGALSIETGNGVTEQYQYAGQLGFVNAERSIRIQFVDAPNGRIYLWDRRYETDKGLGQEAQSAYRAQKLSPNVLDAAIQQVWEQRNGLRYFPVKYLYNSEYYFVDGMPGAKLALSRELDGYVGALRIRDAQTAASEVQIPGQAGRETSHASFELHGDKEYLLLNNDLMLSEQAIRALTSSDRRVLLDPQGFAQWFRLDEPTAQKTLTVNVPARSAYAVYDEEGGCIHYSLLDGTGPVSLPTKGHIVFAGSPTAVFELNIQ</sequence>
<organism evidence="5 6">
    <name type="scientific">Alcaligenes faecalis</name>
    <dbReference type="NCBI Taxonomy" id="511"/>
    <lineage>
        <taxon>Bacteria</taxon>
        <taxon>Pseudomonadati</taxon>
        <taxon>Pseudomonadota</taxon>
        <taxon>Betaproteobacteria</taxon>
        <taxon>Burkholderiales</taxon>
        <taxon>Alcaligenaceae</taxon>
        <taxon>Alcaligenes</taxon>
    </lineage>
</organism>
<keyword evidence="2" id="KW-0472">Membrane</keyword>
<dbReference type="RefSeq" id="WP_247966840.1">
    <property type="nucleotide sequence ID" value="NZ_CP095873.1"/>
</dbReference>
<protein>
    <submittedName>
        <fullName evidence="5">Beta-lactamase family protein</fullName>
    </submittedName>
</protein>
<reference evidence="5" key="1">
    <citation type="submission" date="2022-04" db="EMBL/GenBank/DDBJ databases">
        <title>Genomic mining of Alcaligenes faecalis D334 producing ectoin and derivatives.</title>
        <authorList>
            <person name="Doan V.T."/>
            <person name="Quach N.T."/>
            <person name="Vu T.-H.-N."/>
            <person name="Phi Q.-T."/>
        </authorList>
    </citation>
    <scope>NUCLEOTIDE SEQUENCE</scope>
    <source>
        <strain evidence="5">D334</strain>
    </source>
</reference>
<dbReference type="PANTHER" id="PTHR46825">
    <property type="entry name" value="D-ALANYL-D-ALANINE-CARBOXYPEPTIDASE/ENDOPEPTIDASE AMPH"/>
    <property type="match status" value="1"/>
</dbReference>
<dbReference type="GO" id="GO:0016020">
    <property type="term" value="C:membrane"/>
    <property type="evidence" value="ECO:0007669"/>
    <property type="project" value="UniProtKB-SubCell"/>
</dbReference>
<evidence type="ECO:0000259" key="4">
    <source>
        <dbReference type="Pfam" id="PF00144"/>
    </source>
</evidence>